<dbReference type="AlphaFoldDB" id="A0A0A9B4F6"/>
<dbReference type="EMBL" id="GBRH01243713">
    <property type="protein sequence ID" value="JAD54182.1"/>
    <property type="molecule type" value="Transcribed_RNA"/>
</dbReference>
<accession>A0A0A9B4F6</accession>
<protein>
    <submittedName>
        <fullName evidence="1">Uncharacterized protein</fullName>
    </submittedName>
</protein>
<sequence length="22" mass="2453">MSGLCNLIKDFVIFTNHDSGQL</sequence>
<evidence type="ECO:0000313" key="1">
    <source>
        <dbReference type="EMBL" id="JAD54182.1"/>
    </source>
</evidence>
<reference evidence="1" key="2">
    <citation type="journal article" date="2015" name="Data Brief">
        <title>Shoot transcriptome of the giant reed, Arundo donax.</title>
        <authorList>
            <person name="Barrero R.A."/>
            <person name="Guerrero F.D."/>
            <person name="Moolhuijzen P."/>
            <person name="Goolsby J.A."/>
            <person name="Tidwell J."/>
            <person name="Bellgard S.E."/>
            <person name="Bellgard M.I."/>
        </authorList>
    </citation>
    <scope>NUCLEOTIDE SEQUENCE</scope>
    <source>
        <tissue evidence="1">Shoot tissue taken approximately 20 cm above the soil surface</tissue>
    </source>
</reference>
<name>A0A0A9B4F6_ARUDO</name>
<reference evidence="1" key="1">
    <citation type="submission" date="2014-09" db="EMBL/GenBank/DDBJ databases">
        <authorList>
            <person name="Magalhaes I.L.F."/>
            <person name="Oliveira U."/>
            <person name="Santos F.R."/>
            <person name="Vidigal T.H.D.A."/>
            <person name="Brescovit A.D."/>
            <person name="Santos A.J."/>
        </authorList>
    </citation>
    <scope>NUCLEOTIDE SEQUENCE</scope>
    <source>
        <tissue evidence="1">Shoot tissue taken approximately 20 cm above the soil surface</tissue>
    </source>
</reference>
<proteinExistence type="predicted"/>
<organism evidence="1">
    <name type="scientific">Arundo donax</name>
    <name type="common">Giant reed</name>
    <name type="synonym">Donax arundinaceus</name>
    <dbReference type="NCBI Taxonomy" id="35708"/>
    <lineage>
        <taxon>Eukaryota</taxon>
        <taxon>Viridiplantae</taxon>
        <taxon>Streptophyta</taxon>
        <taxon>Embryophyta</taxon>
        <taxon>Tracheophyta</taxon>
        <taxon>Spermatophyta</taxon>
        <taxon>Magnoliopsida</taxon>
        <taxon>Liliopsida</taxon>
        <taxon>Poales</taxon>
        <taxon>Poaceae</taxon>
        <taxon>PACMAD clade</taxon>
        <taxon>Arundinoideae</taxon>
        <taxon>Arundineae</taxon>
        <taxon>Arundo</taxon>
    </lineage>
</organism>